<keyword evidence="1" id="KW-0812">Transmembrane</keyword>
<keyword evidence="1" id="KW-1133">Transmembrane helix</keyword>
<accession>A0A383AKC9</accession>
<sequence>MNGHLFAVVGVVVLDFIILGTAGKPPKEIKSS</sequence>
<proteinExistence type="predicted"/>
<protein>
    <submittedName>
        <fullName evidence="2">Uncharacterized protein</fullName>
    </submittedName>
</protein>
<dbReference type="EMBL" id="UINC01192811">
    <property type="protein sequence ID" value="SVE08134.1"/>
    <property type="molecule type" value="Genomic_DNA"/>
</dbReference>
<keyword evidence="1" id="KW-0472">Membrane</keyword>
<organism evidence="2">
    <name type="scientific">marine metagenome</name>
    <dbReference type="NCBI Taxonomy" id="408172"/>
    <lineage>
        <taxon>unclassified sequences</taxon>
        <taxon>metagenomes</taxon>
        <taxon>ecological metagenomes</taxon>
    </lineage>
</organism>
<reference evidence="2" key="1">
    <citation type="submission" date="2018-05" db="EMBL/GenBank/DDBJ databases">
        <authorList>
            <person name="Lanie J.A."/>
            <person name="Ng W.-L."/>
            <person name="Kazmierczak K.M."/>
            <person name="Andrzejewski T.M."/>
            <person name="Davidsen T.M."/>
            <person name="Wayne K.J."/>
            <person name="Tettelin H."/>
            <person name="Glass J.I."/>
            <person name="Rusch D."/>
            <person name="Podicherti R."/>
            <person name="Tsui H.-C.T."/>
            <person name="Winkler M.E."/>
        </authorList>
    </citation>
    <scope>NUCLEOTIDE SEQUENCE</scope>
</reference>
<name>A0A383AKC9_9ZZZZ</name>
<dbReference type="AlphaFoldDB" id="A0A383AKC9"/>
<evidence type="ECO:0000256" key="1">
    <source>
        <dbReference type="SAM" id="Phobius"/>
    </source>
</evidence>
<feature type="transmembrane region" description="Helical" evidence="1">
    <location>
        <begin position="6"/>
        <end position="23"/>
    </location>
</feature>
<evidence type="ECO:0000313" key="2">
    <source>
        <dbReference type="EMBL" id="SVE08134.1"/>
    </source>
</evidence>
<gene>
    <name evidence="2" type="ORF">METZ01_LOCUS460988</name>
</gene>